<dbReference type="Gene3D" id="3.40.50.300">
    <property type="entry name" value="P-loop containing nucleotide triphosphate hydrolases"/>
    <property type="match status" value="2"/>
</dbReference>
<dbReference type="SUPFAM" id="SSF52540">
    <property type="entry name" value="P-loop containing nucleoside triphosphate hydrolases"/>
    <property type="match status" value="1"/>
</dbReference>
<protein>
    <recommendedName>
        <fullName evidence="3">Nuclease SbcCD subunit C</fullName>
    </recommendedName>
</protein>
<reference evidence="7" key="1">
    <citation type="journal article" date="2019" name="Int. J. Syst. Evol. Microbiol.">
        <title>The Global Catalogue of Microorganisms (GCM) 10K type strain sequencing project: providing services to taxonomists for standard genome sequencing and annotation.</title>
        <authorList>
            <consortium name="The Broad Institute Genomics Platform"/>
            <consortium name="The Broad Institute Genome Sequencing Center for Infectious Disease"/>
            <person name="Wu L."/>
            <person name="Ma J."/>
        </authorList>
    </citation>
    <scope>NUCLEOTIDE SEQUENCE [LARGE SCALE GENOMIC DNA]</scope>
    <source>
        <strain evidence="7">CCUG 50873</strain>
    </source>
</reference>
<dbReference type="RefSeq" id="WP_253649160.1">
    <property type="nucleotide sequence ID" value="NZ_BAAAMO010000005.1"/>
</dbReference>
<organism evidence="6 7">
    <name type="scientific">Williamsia deligens</name>
    <dbReference type="NCBI Taxonomy" id="321325"/>
    <lineage>
        <taxon>Bacteria</taxon>
        <taxon>Bacillati</taxon>
        <taxon>Actinomycetota</taxon>
        <taxon>Actinomycetes</taxon>
        <taxon>Mycobacteriales</taxon>
        <taxon>Nocardiaceae</taxon>
        <taxon>Williamsia</taxon>
    </lineage>
</organism>
<evidence type="ECO:0000256" key="3">
    <source>
        <dbReference type="ARBA" id="ARBA00013368"/>
    </source>
</evidence>
<evidence type="ECO:0000259" key="5">
    <source>
        <dbReference type="Pfam" id="PF13476"/>
    </source>
</evidence>
<accession>A0ABW3GBB3</accession>
<dbReference type="Pfam" id="PF13476">
    <property type="entry name" value="AAA_23"/>
    <property type="match status" value="1"/>
</dbReference>
<gene>
    <name evidence="6" type="ORF">ACFQ04_16550</name>
</gene>
<feature type="coiled-coil region" evidence="4">
    <location>
        <begin position="576"/>
        <end position="627"/>
    </location>
</feature>
<evidence type="ECO:0000256" key="1">
    <source>
        <dbReference type="ARBA" id="ARBA00006930"/>
    </source>
</evidence>
<dbReference type="Pfam" id="PF13558">
    <property type="entry name" value="SbcC_Walker_B"/>
    <property type="match status" value="1"/>
</dbReference>
<dbReference type="EMBL" id="JBHTIL010000004">
    <property type="protein sequence ID" value="MFD0927352.1"/>
    <property type="molecule type" value="Genomic_DNA"/>
</dbReference>
<comment type="caution">
    <text evidence="6">The sequence shown here is derived from an EMBL/GenBank/DDBJ whole genome shotgun (WGS) entry which is preliminary data.</text>
</comment>
<dbReference type="Proteomes" id="UP001597068">
    <property type="component" value="Unassembled WGS sequence"/>
</dbReference>
<comment type="subunit">
    <text evidence="2">Heterodimer of SbcC and SbcD.</text>
</comment>
<dbReference type="PANTHER" id="PTHR32114:SF2">
    <property type="entry name" value="ABC TRANSPORTER ABCH.3"/>
    <property type="match status" value="1"/>
</dbReference>
<dbReference type="InterPro" id="IPR038729">
    <property type="entry name" value="Rad50/SbcC_AAA"/>
</dbReference>
<keyword evidence="4" id="KW-0175">Coiled coil</keyword>
<evidence type="ECO:0000313" key="7">
    <source>
        <dbReference type="Proteomes" id="UP001597068"/>
    </source>
</evidence>
<proteinExistence type="inferred from homology"/>
<comment type="similarity">
    <text evidence="1">Belongs to the SMC family. SbcC subfamily.</text>
</comment>
<evidence type="ECO:0000256" key="4">
    <source>
        <dbReference type="SAM" id="Coils"/>
    </source>
</evidence>
<dbReference type="PANTHER" id="PTHR32114">
    <property type="entry name" value="ABC TRANSPORTER ABCH.3"/>
    <property type="match status" value="1"/>
</dbReference>
<evidence type="ECO:0000256" key="2">
    <source>
        <dbReference type="ARBA" id="ARBA00011322"/>
    </source>
</evidence>
<dbReference type="InterPro" id="IPR027417">
    <property type="entry name" value="P-loop_NTPase"/>
</dbReference>
<sequence length="994" mass="104994">MRLHRITMEAFGPFADEVVVDFDVLGGDGLFLLHGQTGAGKTTVLDAVAFALFGRVPGVRHEGRRLHSDHADPATVPRVVLEATLAGRRLRIDRSPEHRRPKRRGEGFRTIQARGSLVWLDGSGPELTRLPEIGETVTRMLGMSADQFFQVVLLPQGDFARFLRAENEQREALLEKLFDTERFGGVEEWLRDRARTVRAEVEAMAQSADRIAGQISAIAGVESPADPEIAWATDLMESARVDAARARADAAAAALAADRAQTRLDDCTRRDEQIRRAQTAQAEIAALDAEAALVDETGDILDAARRAAGMRSALDDATDAATRRDHLAGAVASARAALAAVPEGAALVAAVTDATDVTATIDAAVDRWSAESGRLEPLAARAAGRPAMVAELSTLAADTAQAGRRSAAIAADLDEMPTRRAELATRISAATAAGATVAGLRAEAAAVSALIADATRRDALVGPLATARVEAETARTAHLGARENLVDIRERRVANMAAELAARLAPGDPCPACGSTVHPAPAHADGDMPPVTDADERAAQAAEAAAGDRARRTEVALTEVQAEHDSLCARLGERTTAELTAAMADARRAVADAERLAAELATLRAQADEVESTVEALTAERSRVQADQSGRTERAQAVRTALQELDADLDAARGTASSVDARRGQLADLCRAAVALRDATARWDSANDRATAAADRAQALAVEAGFVDMSTARAALADPDQITRWESTLAQLTARRTAAQAVLDDSDVVAAVAAGPVDLVGARAARDATRHTRDDAQRRSALAADRVTKLETHCAQFWAAVDHMTPARARADEVTGLAEVVSGRGSNNRSMSLRSFVLAARLEEVVVAASARLHEMSCGRYEFEHSDAAGTRGRRGGLGIAIRDEYTGVVRPAATLSGGETFFASLALALGLADVVSSEAGGRVLDTMFIDEGFGSLDPETLERVMVVLDDLRSNGRVVGLVSHVDEMRSRIPAQLHVVRTESGSRVELLGVAG</sequence>
<feature type="domain" description="Rad50/SbcC-type AAA" evidence="5">
    <location>
        <begin position="5"/>
        <end position="181"/>
    </location>
</feature>
<keyword evidence="7" id="KW-1185">Reference proteome</keyword>
<evidence type="ECO:0000313" key="6">
    <source>
        <dbReference type="EMBL" id="MFD0927352.1"/>
    </source>
</evidence>
<name>A0ABW3GBB3_9NOCA</name>